<name>A0A512BA25_9BACT</name>
<evidence type="ECO:0000259" key="3">
    <source>
        <dbReference type="Pfam" id="PF06722"/>
    </source>
</evidence>
<dbReference type="OrthoDB" id="6620093at2"/>
<dbReference type="Proteomes" id="UP000321513">
    <property type="component" value="Unassembled WGS sequence"/>
</dbReference>
<comment type="caution">
    <text evidence="4">The sequence shown here is derived from an EMBL/GenBank/DDBJ whole genome shotgun (WGS) entry which is preliminary data.</text>
</comment>
<accession>A0A512BA25</accession>
<evidence type="ECO:0000256" key="1">
    <source>
        <dbReference type="ARBA" id="ARBA00022676"/>
    </source>
</evidence>
<dbReference type="RefSeq" id="WP_147202882.1">
    <property type="nucleotide sequence ID" value="NZ_BJYT01000004.1"/>
</dbReference>
<dbReference type="GO" id="GO:0008194">
    <property type="term" value="F:UDP-glycosyltransferase activity"/>
    <property type="evidence" value="ECO:0007669"/>
    <property type="project" value="InterPro"/>
</dbReference>
<sequence length="456" mass="51691">MLRDTYQVKAEVISKASNGKKILFATVPADGHVNPLTGLAVYLKGIGYDVRWYTSNTYAEKITKLNIPHFPFIKALDARGDNMEEVFPERAKYKTAVAKVNFDIINFFIKRSTEYYEDIKRIYRTFPFDLMIADCCFTAIPFVKEKMNIPVISIGILPLTETSKDLPPSGLGITPSKTIVGKLRQSMLRWLADNLLFAKSTKVLKALATENNLSYNNENIFDYLVKKTTLLLQSGTPGFEYRRSDMGSNIKFAGPFLPFSPSIKKDPWFDERLNKYDNVILVTQGTVEKDVKKLIVPTLEAFKDTDVLVVVTTGGSRTKELRQKYPHPNIIIEDFIPFSDVMPYADAYISNGGYGGVLLAIENELPLVAAGIHEGKNEICARIGYFKLGINLRTERPTRRQMRRSIVEILNNYTYKQNVKRLAAEFAKYNANEICAKHVSELIAANELAKWEEPVY</sequence>
<evidence type="ECO:0000313" key="4">
    <source>
        <dbReference type="EMBL" id="GEO08816.1"/>
    </source>
</evidence>
<dbReference type="SUPFAM" id="SSF53756">
    <property type="entry name" value="UDP-Glycosyltransferase/glycogen phosphorylase"/>
    <property type="match status" value="1"/>
</dbReference>
<proteinExistence type="predicted"/>
<dbReference type="EMBL" id="BJYT01000004">
    <property type="protein sequence ID" value="GEO08816.1"/>
    <property type="molecule type" value="Genomic_DNA"/>
</dbReference>
<dbReference type="InterPro" id="IPR010610">
    <property type="entry name" value="EryCIII-like_C"/>
</dbReference>
<reference evidence="4 5" key="1">
    <citation type="submission" date="2019-07" db="EMBL/GenBank/DDBJ databases">
        <title>Whole genome shotgun sequence of Segetibacter aerophilus NBRC 106135.</title>
        <authorList>
            <person name="Hosoyama A."/>
            <person name="Uohara A."/>
            <person name="Ohji S."/>
            <person name="Ichikawa N."/>
        </authorList>
    </citation>
    <scope>NUCLEOTIDE SEQUENCE [LARGE SCALE GENOMIC DNA]</scope>
    <source>
        <strain evidence="4 5">NBRC 106135</strain>
    </source>
</reference>
<keyword evidence="1" id="KW-0328">Glycosyltransferase</keyword>
<keyword evidence="5" id="KW-1185">Reference proteome</keyword>
<evidence type="ECO:0000256" key="2">
    <source>
        <dbReference type="ARBA" id="ARBA00022679"/>
    </source>
</evidence>
<dbReference type="InterPro" id="IPR002213">
    <property type="entry name" value="UDP_glucos_trans"/>
</dbReference>
<dbReference type="PANTHER" id="PTHR48043:SF145">
    <property type="entry name" value="FI06409P-RELATED"/>
    <property type="match status" value="1"/>
</dbReference>
<dbReference type="Gene3D" id="3.40.50.2000">
    <property type="entry name" value="Glycogen Phosphorylase B"/>
    <property type="match status" value="2"/>
</dbReference>
<feature type="domain" description="Erythromycin biosynthesis protein CIII-like C-terminal" evidence="3">
    <location>
        <begin position="299"/>
        <end position="429"/>
    </location>
</feature>
<evidence type="ECO:0000313" key="5">
    <source>
        <dbReference type="Proteomes" id="UP000321513"/>
    </source>
</evidence>
<dbReference type="InterPro" id="IPR050271">
    <property type="entry name" value="UDP-glycosyltransferase"/>
</dbReference>
<dbReference type="GO" id="GO:0016758">
    <property type="term" value="F:hexosyltransferase activity"/>
    <property type="evidence" value="ECO:0007669"/>
    <property type="project" value="UniProtKB-ARBA"/>
</dbReference>
<dbReference type="PANTHER" id="PTHR48043">
    <property type="entry name" value="EG:EG0003.4 PROTEIN-RELATED"/>
    <property type="match status" value="1"/>
</dbReference>
<protein>
    <submittedName>
        <fullName evidence="4">Glycosyl transferase</fullName>
    </submittedName>
</protein>
<dbReference type="Pfam" id="PF06722">
    <property type="entry name" value="EryCIII-like_C"/>
    <property type="match status" value="1"/>
</dbReference>
<dbReference type="AlphaFoldDB" id="A0A512BA25"/>
<gene>
    <name evidence="4" type="ORF">SAE01_13120</name>
</gene>
<keyword evidence="2 4" id="KW-0808">Transferase</keyword>
<organism evidence="4 5">
    <name type="scientific">Segetibacter aerophilus</name>
    <dbReference type="NCBI Taxonomy" id="670293"/>
    <lineage>
        <taxon>Bacteria</taxon>
        <taxon>Pseudomonadati</taxon>
        <taxon>Bacteroidota</taxon>
        <taxon>Chitinophagia</taxon>
        <taxon>Chitinophagales</taxon>
        <taxon>Chitinophagaceae</taxon>
        <taxon>Segetibacter</taxon>
    </lineage>
</organism>
<dbReference type="CDD" id="cd03784">
    <property type="entry name" value="GT1_Gtf-like"/>
    <property type="match status" value="1"/>
</dbReference>